<dbReference type="AlphaFoldDB" id="A0A8T0PPH0"/>
<feature type="compositionally biased region" description="Basic and acidic residues" evidence="1">
    <location>
        <begin position="130"/>
        <end position="150"/>
    </location>
</feature>
<reference evidence="2" key="1">
    <citation type="submission" date="2020-05" db="EMBL/GenBank/DDBJ databases">
        <title>WGS assembly of Panicum virgatum.</title>
        <authorList>
            <person name="Lovell J.T."/>
            <person name="Jenkins J."/>
            <person name="Shu S."/>
            <person name="Juenger T.E."/>
            <person name="Schmutz J."/>
        </authorList>
    </citation>
    <scope>NUCLEOTIDE SEQUENCE</scope>
    <source>
        <strain evidence="2">AP13</strain>
    </source>
</reference>
<evidence type="ECO:0000313" key="2">
    <source>
        <dbReference type="EMBL" id="KAG2562828.1"/>
    </source>
</evidence>
<sequence>MYQLLVRAGCSPPIGGKKMGSGSPWLRGAAQGVHGGRAELLQVGDGKGATSGRRCCRSARSHWREGAEEVRGRRHCTKRRKKRAAAHLSHSGGGAIPGEGGGAAEGRRHRRGAGGGPTCNRASTARGISRRSELARLHAWEGPRLPERCRGLPVQGRGGGAGDEGTGG</sequence>
<keyword evidence="3" id="KW-1185">Reference proteome</keyword>
<feature type="compositionally biased region" description="Basic residues" evidence="1">
    <location>
        <begin position="72"/>
        <end position="85"/>
    </location>
</feature>
<name>A0A8T0PPH0_PANVG</name>
<organism evidence="2 3">
    <name type="scientific">Panicum virgatum</name>
    <name type="common">Blackwell switchgrass</name>
    <dbReference type="NCBI Taxonomy" id="38727"/>
    <lineage>
        <taxon>Eukaryota</taxon>
        <taxon>Viridiplantae</taxon>
        <taxon>Streptophyta</taxon>
        <taxon>Embryophyta</taxon>
        <taxon>Tracheophyta</taxon>
        <taxon>Spermatophyta</taxon>
        <taxon>Magnoliopsida</taxon>
        <taxon>Liliopsida</taxon>
        <taxon>Poales</taxon>
        <taxon>Poaceae</taxon>
        <taxon>PACMAD clade</taxon>
        <taxon>Panicoideae</taxon>
        <taxon>Panicodae</taxon>
        <taxon>Paniceae</taxon>
        <taxon>Panicinae</taxon>
        <taxon>Panicum</taxon>
        <taxon>Panicum sect. Hiantes</taxon>
    </lineage>
</organism>
<protein>
    <submittedName>
        <fullName evidence="2">Uncharacterized protein</fullName>
    </submittedName>
</protein>
<evidence type="ECO:0000256" key="1">
    <source>
        <dbReference type="SAM" id="MobiDB-lite"/>
    </source>
</evidence>
<evidence type="ECO:0000313" key="3">
    <source>
        <dbReference type="Proteomes" id="UP000823388"/>
    </source>
</evidence>
<feature type="compositionally biased region" description="Gly residues" evidence="1">
    <location>
        <begin position="91"/>
        <end position="104"/>
    </location>
</feature>
<feature type="region of interest" description="Disordered" evidence="1">
    <location>
        <begin position="70"/>
        <end position="168"/>
    </location>
</feature>
<dbReference type="EMBL" id="CM029051">
    <property type="protein sequence ID" value="KAG2562828.1"/>
    <property type="molecule type" value="Genomic_DNA"/>
</dbReference>
<comment type="caution">
    <text evidence="2">The sequence shown here is derived from an EMBL/GenBank/DDBJ whole genome shotgun (WGS) entry which is preliminary data.</text>
</comment>
<gene>
    <name evidence="2" type="ORF">PVAP13_8KG045729</name>
</gene>
<proteinExistence type="predicted"/>
<feature type="compositionally biased region" description="Gly residues" evidence="1">
    <location>
        <begin position="156"/>
        <end position="168"/>
    </location>
</feature>
<accession>A0A8T0PPH0</accession>
<dbReference type="Proteomes" id="UP000823388">
    <property type="component" value="Chromosome 8K"/>
</dbReference>